<dbReference type="EMBL" id="ASHM01044476">
    <property type="protein sequence ID" value="PNX83600.1"/>
    <property type="molecule type" value="Genomic_DNA"/>
</dbReference>
<dbReference type="InterPro" id="IPR016972">
    <property type="entry name" value="UCP031279"/>
</dbReference>
<dbReference type="PANTHER" id="PTHR33526:SF4">
    <property type="entry name" value="OS07G0123800 PROTEIN"/>
    <property type="match status" value="1"/>
</dbReference>
<evidence type="ECO:0000313" key="1">
    <source>
        <dbReference type="EMBL" id="PNX83600.1"/>
    </source>
</evidence>
<dbReference type="AlphaFoldDB" id="A0A2K3LYJ2"/>
<reference evidence="1 2" key="1">
    <citation type="journal article" date="2014" name="Am. J. Bot.">
        <title>Genome assembly and annotation for red clover (Trifolium pratense; Fabaceae).</title>
        <authorList>
            <person name="Istvanek J."/>
            <person name="Jaros M."/>
            <person name="Krenek A."/>
            <person name="Repkova J."/>
        </authorList>
    </citation>
    <scope>NUCLEOTIDE SEQUENCE [LARGE SCALE GENOMIC DNA]</scope>
    <source>
        <strain evidence="2">cv. Tatra</strain>
        <tissue evidence="1">Young leaves</tissue>
    </source>
</reference>
<evidence type="ECO:0000313" key="2">
    <source>
        <dbReference type="Proteomes" id="UP000236291"/>
    </source>
</evidence>
<comment type="caution">
    <text evidence="1">The sequence shown here is derived from an EMBL/GenBank/DDBJ whole genome shotgun (WGS) entry which is preliminary data.</text>
</comment>
<sequence length="148" mass="16649">MTKKDSKGSKLSRYMKAPLRILKKVRDMYVHGMIQCSHDLAYVDHVTMGCPVQLYSLPRSYSVNSTTSTTCNDDFKELVRAASLKIRDGNRVELGAEAMKMPQSSSVGIGRIEEDKICEFEDNDDIKVKPLLYSQSRSCAIRKGASMF</sequence>
<organism evidence="1 2">
    <name type="scientific">Trifolium pratense</name>
    <name type="common">Red clover</name>
    <dbReference type="NCBI Taxonomy" id="57577"/>
    <lineage>
        <taxon>Eukaryota</taxon>
        <taxon>Viridiplantae</taxon>
        <taxon>Streptophyta</taxon>
        <taxon>Embryophyta</taxon>
        <taxon>Tracheophyta</taxon>
        <taxon>Spermatophyta</taxon>
        <taxon>Magnoliopsida</taxon>
        <taxon>eudicotyledons</taxon>
        <taxon>Gunneridae</taxon>
        <taxon>Pentapetalae</taxon>
        <taxon>rosids</taxon>
        <taxon>fabids</taxon>
        <taxon>Fabales</taxon>
        <taxon>Fabaceae</taxon>
        <taxon>Papilionoideae</taxon>
        <taxon>50 kb inversion clade</taxon>
        <taxon>NPAAA clade</taxon>
        <taxon>Hologalegina</taxon>
        <taxon>IRL clade</taxon>
        <taxon>Trifolieae</taxon>
        <taxon>Trifolium</taxon>
    </lineage>
</organism>
<protein>
    <submittedName>
        <fullName evidence="1">Uncharacterized protein</fullName>
    </submittedName>
</protein>
<reference evidence="1 2" key="2">
    <citation type="journal article" date="2017" name="Front. Plant Sci.">
        <title>Gene Classification and Mining of Molecular Markers Useful in Red Clover (Trifolium pratense) Breeding.</title>
        <authorList>
            <person name="Istvanek J."/>
            <person name="Dluhosova J."/>
            <person name="Dluhos P."/>
            <person name="Patkova L."/>
            <person name="Nedelnik J."/>
            <person name="Repkova J."/>
        </authorList>
    </citation>
    <scope>NUCLEOTIDE SEQUENCE [LARGE SCALE GENOMIC DNA]</scope>
    <source>
        <strain evidence="2">cv. Tatra</strain>
        <tissue evidence="1">Young leaves</tissue>
    </source>
</reference>
<name>A0A2K3LYJ2_TRIPR</name>
<accession>A0A2K3LYJ2</accession>
<dbReference type="STRING" id="57577.A0A2K3LYJ2"/>
<dbReference type="PIRSF" id="PIRSF031279">
    <property type="entry name" value="UCP031279"/>
    <property type="match status" value="1"/>
</dbReference>
<gene>
    <name evidence="1" type="ORF">L195_g039644</name>
</gene>
<dbReference type="Proteomes" id="UP000236291">
    <property type="component" value="Unassembled WGS sequence"/>
</dbReference>
<dbReference type="PANTHER" id="PTHR33526">
    <property type="entry name" value="OS07G0123800 PROTEIN"/>
    <property type="match status" value="1"/>
</dbReference>
<proteinExistence type="predicted"/>